<dbReference type="InterPro" id="IPR018325">
    <property type="entry name" value="Rad4/PNGase_transGLS-fold"/>
</dbReference>
<dbReference type="Proteomes" id="UP001642464">
    <property type="component" value="Unassembled WGS sequence"/>
</dbReference>
<organism evidence="3 4">
    <name type="scientific">Durusdinium trenchii</name>
    <dbReference type="NCBI Taxonomy" id="1381693"/>
    <lineage>
        <taxon>Eukaryota</taxon>
        <taxon>Sar</taxon>
        <taxon>Alveolata</taxon>
        <taxon>Dinophyceae</taxon>
        <taxon>Suessiales</taxon>
        <taxon>Symbiodiniaceae</taxon>
        <taxon>Durusdinium</taxon>
    </lineage>
</organism>
<evidence type="ECO:0000259" key="2">
    <source>
        <dbReference type="PROSITE" id="PS50030"/>
    </source>
</evidence>
<dbReference type="InterPro" id="IPR036869">
    <property type="entry name" value="J_dom_sf"/>
</dbReference>
<dbReference type="InterPro" id="IPR036985">
    <property type="entry name" value="Transglutaminase-like_sf"/>
</dbReference>
<feature type="compositionally biased region" description="Acidic residues" evidence="1">
    <location>
        <begin position="857"/>
        <end position="866"/>
    </location>
</feature>
<name>A0ABP0QRZ3_9DINO</name>
<sequence>MGKKRIQTTTSTEAVRLAEDKDLGISHGPGPDGNKFDILMQEETDGVVAAEKISRILKKRGVCLCEANAPPELLSQAFDEAEVLWKAGEFGPPMQVFDSDSQFEAQLWQQVLYQDEQKVLWMSEEAASSKRRMDSLKLLSQNMLEFSRGLGDILAQDGAPRVSHQAATEEAAVGLTERTRSEQDSIFAMLSRATSHTNDFDVQLGSVHWSLPDQKVLGTSHQNCPGTLTCWRCLMSLSAQLVLMLALSLGVAAASERPRVGVTGVPKIVEEAERPAVNLQVAFQRAQLLSWLARLRYLHSVCCNEFLQSVCLSIWSSSLAARTPDELLDRFRKELVFDHVEAEPNEQSSPLSRAVRCAQQRQGRPLELALCFVALCNALGSWSARLVLAFDLKEPQKLPRSVKHDSPEEQKAEAAEAVELDEDEELPLEGAAREAANRMVEMGFDKEKAVEVVLEAEAEVGAERCLQRAMELIVDTVPFHTPRKSRKTSDATSTRRSTSSRKTGGGVTCEKCNEAFQTGAFCGTCGARLRQGGATGSADAPVETDTDEFSVTCWAELYDASAEKWVAVDVAFGDLVRFPVVEWLHRGTPMVWICASSRNGSVDVTPRYSPRWWEVELAREPRGSRPLQNWWNELLEGTVVLSEAEIQDQAFLAKRRQMGGVPTSLKAFKNHPVYRLGPAKTETLRPGSHAVQTVEGQLVYFHKDIVPLRSVAGWRRQGRKLKEGEQPIQISGSDALALVPLGEKPTKAAHSSSLYAEWQTEALSAEDLVRLPAPVKKRKVAEKPLKGFDKMIKSLRSFVETEGYLPYKKGGKEGEKDLALWVMTAQKAYQRGALPKEQKDALEALEPLLDDFTWAGEEEEEELNEEKEDKVEDAKDAADGGPDGPEDEAARWTQHVLQRLERQLLKADAAERRKLLRGWQLSYHPDRNPGRADEVKPLFQFVQARWDREFKKACSAADEMPAAAEAASSAPKRRVRGKTAAEQRGFIFRAYAPGDYQSLCSKGQSSQVWRCHGTAGQWPPCDVPPPAHGVKRGDEDGDEEEGDAEERLVYYINPHWDPDSGYNGGGLDVFLTDPRDAPPSASTARKAPKFRIAPHADTLAIFLSERMAHQVVETMGKERMYCLTMWCFDQFALSNFVPQVSQKQRDLQAGSDDDY</sequence>
<keyword evidence="4" id="KW-1185">Reference proteome</keyword>
<gene>
    <name evidence="3" type="ORF">SCF082_LOCUS42894</name>
</gene>
<proteinExistence type="predicted"/>
<feature type="region of interest" description="Disordered" evidence="1">
    <location>
        <begin position="1020"/>
        <end position="1042"/>
    </location>
</feature>
<dbReference type="EMBL" id="CAXAMM010040084">
    <property type="protein sequence ID" value="CAK9091006.1"/>
    <property type="molecule type" value="Genomic_DNA"/>
</dbReference>
<dbReference type="Gene3D" id="1.10.287.110">
    <property type="entry name" value="DnaJ domain"/>
    <property type="match status" value="1"/>
</dbReference>
<evidence type="ECO:0000256" key="1">
    <source>
        <dbReference type="SAM" id="MobiDB-lite"/>
    </source>
</evidence>
<dbReference type="PROSITE" id="PS50030">
    <property type="entry name" value="UBA"/>
    <property type="match status" value="1"/>
</dbReference>
<evidence type="ECO:0000313" key="3">
    <source>
        <dbReference type="EMBL" id="CAK9091006.1"/>
    </source>
</evidence>
<dbReference type="InterPro" id="IPR015940">
    <property type="entry name" value="UBA"/>
</dbReference>
<dbReference type="PANTHER" id="PTHR12135">
    <property type="entry name" value="DNA REPAIR PROTEIN XP-C / RAD4"/>
    <property type="match status" value="1"/>
</dbReference>
<feature type="region of interest" description="Disordered" evidence="1">
    <location>
        <begin position="857"/>
        <end position="889"/>
    </location>
</feature>
<dbReference type="PANTHER" id="PTHR12135:SF0">
    <property type="entry name" value="DNA REPAIR PROTEIN COMPLEMENTING XP-C CELLS"/>
    <property type="match status" value="1"/>
</dbReference>
<protein>
    <submittedName>
        <fullName evidence="3">DNA repair protein complementing XP-C cells homolog (Xeroderma pigmentosum group C-complementing protein homolog) (p125)</fullName>
    </submittedName>
</protein>
<dbReference type="Gene3D" id="3.90.260.10">
    <property type="entry name" value="Transglutaminase-like"/>
    <property type="match status" value="1"/>
</dbReference>
<dbReference type="InterPro" id="IPR004583">
    <property type="entry name" value="DNA_repair_Rad4"/>
</dbReference>
<feature type="compositionally biased region" description="Basic and acidic residues" evidence="1">
    <location>
        <begin position="398"/>
        <end position="414"/>
    </location>
</feature>
<reference evidence="3 4" key="1">
    <citation type="submission" date="2024-02" db="EMBL/GenBank/DDBJ databases">
        <authorList>
            <person name="Chen Y."/>
            <person name="Shah S."/>
            <person name="Dougan E. K."/>
            <person name="Thang M."/>
            <person name="Chan C."/>
        </authorList>
    </citation>
    <scope>NUCLEOTIDE SEQUENCE [LARGE SCALE GENOMIC DNA]</scope>
</reference>
<feature type="region of interest" description="Disordered" evidence="1">
    <location>
        <begin position="1"/>
        <end position="33"/>
    </location>
</feature>
<dbReference type="Pfam" id="PF03835">
    <property type="entry name" value="Rad4"/>
    <property type="match status" value="1"/>
</dbReference>
<dbReference type="InterPro" id="IPR038765">
    <property type="entry name" value="Papain-like_cys_pep_sf"/>
</dbReference>
<dbReference type="Gene3D" id="6.10.140.530">
    <property type="match status" value="1"/>
</dbReference>
<accession>A0ABP0QRZ3</accession>
<feature type="region of interest" description="Disordered" evidence="1">
    <location>
        <begin position="398"/>
        <end position="423"/>
    </location>
</feature>
<evidence type="ECO:0000313" key="4">
    <source>
        <dbReference type="Proteomes" id="UP001642464"/>
    </source>
</evidence>
<dbReference type="Gene3D" id="2.60.120.620">
    <property type="entry name" value="q2cbj1_9rhob like domain"/>
    <property type="match status" value="1"/>
</dbReference>
<feature type="compositionally biased region" description="Basic and acidic residues" evidence="1">
    <location>
        <begin position="867"/>
        <end position="878"/>
    </location>
</feature>
<dbReference type="SUPFAM" id="SSF54001">
    <property type="entry name" value="Cysteine proteinases"/>
    <property type="match status" value="1"/>
</dbReference>
<comment type="caution">
    <text evidence="3">The sequence shown here is derived from an EMBL/GenBank/DDBJ whole genome shotgun (WGS) entry which is preliminary data.</text>
</comment>
<feature type="region of interest" description="Disordered" evidence="1">
    <location>
        <begin position="480"/>
        <end position="506"/>
    </location>
</feature>
<feature type="compositionally biased region" description="Low complexity" evidence="1">
    <location>
        <begin position="490"/>
        <end position="502"/>
    </location>
</feature>
<feature type="domain" description="UBA" evidence="2">
    <location>
        <begin position="421"/>
        <end position="476"/>
    </location>
</feature>